<feature type="domain" description="C-CAP/cofactor C-like" evidence="6">
    <location>
        <begin position="337"/>
        <end position="472"/>
    </location>
</feature>
<dbReference type="FunFam" id="1.25.40.330:FF:000001">
    <property type="entry name" value="Adenylyl cyclase-associated protein"/>
    <property type="match status" value="1"/>
</dbReference>
<dbReference type="InterPro" id="IPR036223">
    <property type="entry name" value="CAP_C_sf"/>
</dbReference>
<dbReference type="Gene3D" id="2.160.20.70">
    <property type="match status" value="1"/>
</dbReference>
<evidence type="ECO:0000313" key="7">
    <source>
        <dbReference type="EMBL" id="KAF8001727.1"/>
    </source>
</evidence>
<evidence type="ECO:0000256" key="4">
    <source>
        <dbReference type="RuleBase" id="RU000647"/>
    </source>
</evidence>
<name>A0A8H7GRK2_9ASCO</name>
<dbReference type="InterPro" id="IPR001837">
    <property type="entry name" value="Adenylate_cyclase-assoc_CAP"/>
</dbReference>
<dbReference type="Pfam" id="PF21938">
    <property type="entry name" value="CAP_N"/>
    <property type="match status" value="1"/>
</dbReference>
<comment type="function">
    <text evidence="2">The N-terminal domain binds to adenylyl cyclase, thereby enabling adenylyl cyclase to be activated by upstream regulatory signals, such as Ras. The C-terminal domain is required for normal cellular morphology and growth control.</text>
</comment>
<evidence type="ECO:0000256" key="1">
    <source>
        <dbReference type="ARBA" id="ARBA00007659"/>
    </source>
</evidence>
<dbReference type="GO" id="GO:0019933">
    <property type="term" value="P:cAMP-mediated signaling"/>
    <property type="evidence" value="ECO:0007669"/>
    <property type="project" value="TreeGrafter"/>
</dbReference>
<evidence type="ECO:0000259" key="6">
    <source>
        <dbReference type="PROSITE" id="PS51329"/>
    </source>
</evidence>
<dbReference type="InterPro" id="IPR013992">
    <property type="entry name" value="Adenylate_cyclase-assoc_CAP_N"/>
</dbReference>
<dbReference type="GO" id="GO:0003779">
    <property type="term" value="F:actin binding"/>
    <property type="evidence" value="ECO:0007669"/>
    <property type="project" value="InterPro"/>
</dbReference>
<dbReference type="PANTHER" id="PTHR10652">
    <property type="entry name" value="ADENYLYL CYCLASE-ASSOCIATED PROTEIN"/>
    <property type="match status" value="1"/>
</dbReference>
<feature type="compositionally biased region" description="Polar residues" evidence="5">
    <location>
        <begin position="31"/>
        <end position="60"/>
    </location>
</feature>
<evidence type="ECO:0000256" key="3">
    <source>
        <dbReference type="ARBA" id="ARBA00072052"/>
    </source>
</evidence>
<dbReference type="PROSITE" id="PS51329">
    <property type="entry name" value="C_CAP_COFACTOR_C"/>
    <property type="match status" value="1"/>
</dbReference>
<dbReference type="SUPFAM" id="SSF101278">
    <property type="entry name" value="N-terminal domain of adenylylcyclase associated protein, CAP"/>
    <property type="match status" value="1"/>
</dbReference>
<sequence length="497" mass="54244">MLEENQFNVQGYNIVNILKRLEHATSRLEEITQTQEGSYKTGTTAIGSADNQSESGSSPLEVSPVPRSPEKVKFVREFEDLIKSYVEPFVELSSKIDSVVGEVAGNLKDAFVAQTRFLNIVSQTKKPDFSDPAFSEALKPMNEKIGAISATKDANRRSEFFNHLNTLSDGAPVLGWIVSETPVSFIPEIKDSAQFWANRVIKDFKDKDAVHAEWVKSFLAVFDALRTYVKEFHTTACRTSCQRNFRWCSAPPPPPPAPPANLFEESADSGKAGGLSAVFADLNKGSDVTAGLKKVDKSQMTHKNPELRNQVSLQRKPTPPKKPSALSTKSNVPQKKPARKELVDGSKWIIENFTSADASEPIVIQVEKDQSVFIGKTNGVTIQIKGKGNAVSISETTKTGVVVDSLISGVDVIKSLKFGVQVTGVVPLISVDKCEEGSIYLSQESVDANSQIISSNTTALNINVLEGQDFKEIPVPEQLSHTIRNGKLVTEVVEHAG</sequence>
<dbReference type="InterPro" id="IPR016098">
    <property type="entry name" value="CAP/MinC_C"/>
</dbReference>
<dbReference type="InterPro" id="IPR006599">
    <property type="entry name" value="CARP_motif"/>
</dbReference>
<dbReference type="Pfam" id="PF01213">
    <property type="entry name" value="CAP_N-CM"/>
    <property type="match status" value="1"/>
</dbReference>
<comment type="caution">
    <text evidence="7">The sequence shown here is derived from an EMBL/GenBank/DDBJ whole genome shotgun (WGS) entry which is preliminary data.</text>
</comment>
<dbReference type="PANTHER" id="PTHR10652:SF0">
    <property type="entry name" value="ADENYLYL CYCLASE-ASSOCIATED PROTEIN"/>
    <property type="match status" value="1"/>
</dbReference>
<reference evidence="7" key="1">
    <citation type="submission" date="2020-10" db="EMBL/GenBank/DDBJ databases">
        <title>The Whole-Genome Sequence of Metschnikowia persimmonesis, a Novel Endophytic Yeast Species Isolated from Medicinal Plant Diospyros kaki Thumb.</title>
        <authorList>
            <person name="Rahmat E."/>
            <person name="Kang Y."/>
        </authorList>
    </citation>
    <scope>NUCLEOTIDE SEQUENCE</scope>
    <source>
        <strain evidence="7">KIOM G15050</strain>
    </source>
</reference>
<dbReference type="SMART" id="SM00673">
    <property type="entry name" value="CARP"/>
    <property type="match status" value="2"/>
</dbReference>
<dbReference type="GO" id="GO:0007015">
    <property type="term" value="P:actin filament organization"/>
    <property type="evidence" value="ECO:0007669"/>
    <property type="project" value="TreeGrafter"/>
</dbReference>
<dbReference type="InterPro" id="IPR036222">
    <property type="entry name" value="CAP_N_sf"/>
</dbReference>
<dbReference type="SUPFAM" id="SSF69340">
    <property type="entry name" value="C-terminal domain of adenylylcyclase associated protein"/>
    <property type="match status" value="1"/>
</dbReference>
<organism evidence="7 8">
    <name type="scientific">Metschnikowia pulcherrima</name>
    <dbReference type="NCBI Taxonomy" id="27326"/>
    <lineage>
        <taxon>Eukaryota</taxon>
        <taxon>Fungi</taxon>
        <taxon>Dikarya</taxon>
        <taxon>Ascomycota</taxon>
        <taxon>Saccharomycotina</taxon>
        <taxon>Pichiomycetes</taxon>
        <taxon>Metschnikowiaceae</taxon>
        <taxon>Metschnikowia</taxon>
    </lineage>
</organism>
<dbReference type="InterPro" id="IPR013912">
    <property type="entry name" value="Adenylate_cyclase-assoc_CAP_C"/>
</dbReference>
<dbReference type="PROSITE" id="PS01088">
    <property type="entry name" value="CAP_1"/>
    <property type="match status" value="1"/>
</dbReference>
<gene>
    <name evidence="7" type="ORF">HF325_004228</name>
</gene>
<dbReference type="InterPro" id="IPR017901">
    <property type="entry name" value="C-CAP_CF_C-like"/>
</dbReference>
<comment type="similarity">
    <text evidence="1 4">Belongs to the CAP family.</text>
</comment>
<dbReference type="Pfam" id="PF08603">
    <property type="entry name" value="CAP_C"/>
    <property type="match status" value="1"/>
</dbReference>
<feature type="region of interest" description="Disordered" evidence="5">
    <location>
        <begin position="296"/>
        <end position="338"/>
    </location>
</feature>
<dbReference type="OrthoDB" id="77251at2759"/>
<dbReference type="Gene3D" id="1.25.40.330">
    <property type="entry name" value="Adenylate cyclase-associated CAP, N-terminal domain"/>
    <property type="match status" value="1"/>
</dbReference>
<dbReference type="InterPro" id="IPR053950">
    <property type="entry name" value="CAP_N"/>
</dbReference>
<dbReference type="InterPro" id="IPR018106">
    <property type="entry name" value="CAP_CS_N"/>
</dbReference>
<feature type="region of interest" description="Disordered" evidence="5">
    <location>
        <begin position="31"/>
        <end position="66"/>
    </location>
</feature>
<dbReference type="GO" id="GO:0008179">
    <property type="term" value="F:adenylate cyclase binding"/>
    <property type="evidence" value="ECO:0007669"/>
    <property type="project" value="TreeGrafter"/>
</dbReference>
<dbReference type="Proteomes" id="UP000649328">
    <property type="component" value="Unassembled WGS sequence"/>
</dbReference>
<feature type="compositionally biased region" description="Basic and acidic residues" evidence="5">
    <location>
        <begin position="296"/>
        <end position="306"/>
    </location>
</feature>
<evidence type="ECO:0000313" key="8">
    <source>
        <dbReference type="Proteomes" id="UP000649328"/>
    </source>
</evidence>
<dbReference type="EMBL" id="JACBPP010000005">
    <property type="protein sequence ID" value="KAF8001727.1"/>
    <property type="molecule type" value="Genomic_DNA"/>
</dbReference>
<dbReference type="GO" id="GO:0005737">
    <property type="term" value="C:cytoplasm"/>
    <property type="evidence" value="ECO:0007669"/>
    <property type="project" value="TreeGrafter"/>
</dbReference>
<accession>A0A8H7GRK2</accession>
<dbReference type="AlphaFoldDB" id="A0A8H7GRK2"/>
<keyword evidence="8" id="KW-1185">Reference proteome</keyword>
<evidence type="ECO:0000256" key="2">
    <source>
        <dbReference type="ARBA" id="ARBA00054756"/>
    </source>
</evidence>
<protein>
    <recommendedName>
        <fullName evidence="3 4">Adenylyl cyclase-associated protein</fullName>
    </recommendedName>
</protein>
<evidence type="ECO:0000256" key="5">
    <source>
        <dbReference type="SAM" id="MobiDB-lite"/>
    </source>
</evidence>
<proteinExistence type="inferred from homology"/>